<dbReference type="PROSITE" id="PS51354">
    <property type="entry name" value="GLUTAREDOXIN_2"/>
    <property type="match status" value="1"/>
</dbReference>
<keyword evidence="1" id="KW-0676">Redox-active center</keyword>
<dbReference type="InterPro" id="IPR011905">
    <property type="entry name" value="GlrX-like_pln_2"/>
</dbReference>
<sequence>MEQLLMVAMEEEGVIQIVEGSMVVIVGRRGCCMSYVARRLLEGLKAYLTMCEVSEEFVVKITLPHNIEKIFSGDEKTLVAPMWGDIGWGFRLLIAIHVSGELISKLKTASAIWL</sequence>
<keyword evidence="2" id="KW-1185">Reference proteome</keyword>
<dbReference type="AlphaFoldDB" id="A0AB40ALC2"/>
<proteinExistence type="predicted"/>
<name>A0AB40ALC2_DIOCR</name>
<reference evidence="3" key="1">
    <citation type="submission" date="2025-08" db="UniProtKB">
        <authorList>
            <consortium name="RefSeq"/>
        </authorList>
    </citation>
    <scope>IDENTIFICATION</scope>
</reference>
<dbReference type="PANTHER" id="PTHR10168">
    <property type="entry name" value="GLUTAREDOXIN"/>
    <property type="match status" value="1"/>
</dbReference>
<protein>
    <submittedName>
        <fullName evidence="3">Monothiol glutaredoxin-S5-like</fullName>
    </submittedName>
</protein>
<evidence type="ECO:0000313" key="3">
    <source>
        <dbReference type="RefSeq" id="XP_039115830.1"/>
    </source>
</evidence>
<organism evidence="2 3">
    <name type="scientific">Dioscorea cayennensis subsp. rotundata</name>
    <name type="common">White Guinea yam</name>
    <name type="synonym">Dioscorea rotundata</name>
    <dbReference type="NCBI Taxonomy" id="55577"/>
    <lineage>
        <taxon>Eukaryota</taxon>
        <taxon>Viridiplantae</taxon>
        <taxon>Streptophyta</taxon>
        <taxon>Embryophyta</taxon>
        <taxon>Tracheophyta</taxon>
        <taxon>Spermatophyta</taxon>
        <taxon>Magnoliopsida</taxon>
        <taxon>Liliopsida</taxon>
        <taxon>Dioscoreales</taxon>
        <taxon>Dioscoreaceae</taxon>
        <taxon>Dioscorea</taxon>
    </lineage>
</organism>
<gene>
    <name evidence="3" type="primary">LOC120251357</name>
</gene>
<dbReference type="RefSeq" id="XP_039115830.1">
    <property type="nucleotide sequence ID" value="XM_039259896.1"/>
</dbReference>
<evidence type="ECO:0000256" key="1">
    <source>
        <dbReference type="ARBA" id="ARBA00023284"/>
    </source>
</evidence>
<evidence type="ECO:0000313" key="2">
    <source>
        <dbReference type="Proteomes" id="UP001515500"/>
    </source>
</evidence>
<accession>A0AB40ALC2</accession>
<dbReference type="Proteomes" id="UP001515500">
    <property type="component" value="Chromosome 20"/>
</dbReference>
<dbReference type="GeneID" id="120251357"/>